<reference evidence="2 3" key="1">
    <citation type="journal article" date="2023" name="Arcadia Sci">
        <title>De novo assembly of a long-read Amblyomma americanum tick genome.</title>
        <authorList>
            <person name="Chou S."/>
            <person name="Poskanzer K.E."/>
            <person name="Rollins M."/>
            <person name="Thuy-Boun P.S."/>
        </authorList>
    </citation>
    <scope>NUCLEOTIDE SEQUENCE [LARGE SCALE GENOMIC DNA]</scope>
    <source>
        <strain evidence="2">F_SG_1</strain>
        <tissue evidence="2">Salivary glands</tissue>
    </source>
</reference>
<dbReference type="EMBL" id="JARKHS020017411">
    <property type="protein sequence ID" value="KAK8772997.1"/>
    <property type="molecule type" value="Genomic_DNA"/>
</dbReference>
<dbReference type="AlphaFoldDB" id="A0AAQ4EDX5"/>
<sequence length="335" mass="36590">MGDHRTCEQSEPKVGDRLESGIYSGGDTVQELEPAGSTALPGFEDEQQEASTAKSQPGGAEDAPFSTVSDEGHGDALVDPEVIEHYLLEVYYGPLVTSSGTVSMFLKHHVRVDISVDRAVRVVNFAKHCMAAFSRFGDRSCVCHPCGRALQEGCTVDVETGKRLAKISRRGVTFTAFHGRHLHGLVYLVDNSGTKSTTERFKVLRYDLALNVFRCGSEQGSHLINSCFEIVAQSIYESTENGDFWLVGGVHIIQRPSGDVEVSPDYGRNVIFTSPTDGSISMNTPISKIIVSCCPDRFLFVSMGRKRLCVSAERFVVRNGGQKAGLDSMSRLSLR</sequence>
<evidence type="ECO:0000256" key="1">
    <source>
        <dbReference type="SAM" id="MobiDB-lite"/>
    </source>
</evidence>
<gene>
    <name evidence="2" type="ORF">V5799_012469</name>
</gene>
<dbReference type="PANTHER" id="PTHR39075:SF1">
    <property type="entry name" value="FI19908P1"/>
    <property type="match status" value="1"/>
</dbReference>
<accession>A0AAQ4EDX5</accession>
<protein>
    <submittedName>
        <fullName evidence="2">Uncharacterized protein</fullName>
    </submittedName>
</protein>
<dbReference type="GO" id="GO:0005615">
    <property type="term" value="C:extracellular space"/>
    <property type="evidence" value="ECO:0007669"/>
    <property type="project" value="TreeGrafter"/>
</dbReference>
<organism evidence="2 3">
    <name type="scientific">Amblyomma americanum</name>
    <name type="common">Lone star tick</name>
    <dbReference type="NCBI Taxonomy" id="6943"/>
    <lineage>
        <taxon>Eukaryota</taxon>
        <taxon>Metazoa</taxon>
        <taxon>Ecdysozoa</taxon>
        <taxon>Arthropoda</taxon>
        <taxon>Chelicerata</taxon>
        <taxon>Arachnida</taxon>
        <taxon>Acari</taxon>
        <taxon>Parasitiformes</taxon>
        <taxon>Ixodida</taxon>
        <taxon>Ixodoidea</taxon>
        <taxon>Ixodidae</taxon>
        <taxon>Amblyomminae</taxon>
        <taxon>Amblyomma</taxon>
    </lineage>
</organism>
<dbReference type="PANTHER" id="PTHR39075">
    <property type="entry name" value="FI19908P1"/>
    <property type="match status" value="1"/>
</dbReference>
<evidence type="ECO:0000313" key="3">
    <source>
        <dbReference type="Proteomes" id="UP001321473"/>
    </source>
</evidence>
<feature type="region of interest" description="Disordered" evidence="1">
    <location>
        <begin position="1"/>
        <end position="74"/>
    </location>
</feature>
<proteinExistence type="predicted"/>
<evidence type="ECO:0000313" key="2">
    <source>
        <dbReference type="EMBL" id="KAK8772997.1"/>
    </source>
</evidence>
<name>A0AAQ4EDX5_AMBAM</name>
<dbReference type="Proteomes" id="UP001321473">
    <property type="component" value="Unassembled WGS sequence"/>
</dbReference>
<feature type="compositionally biased region" description="Basic and acidic residues" evidence="1">
    <location>
        <begin position="1"/>
        <end position="19"/>
    </location>
</feature>
<keyword evidence="3" id="KW-1185">Reference proteome</keyword>
<comment type="caution">
    <text evidence="2">The sequence shown here is derived from an EMBL/GenBank/DDBJ whole genome shotgun (WGS) entry which is preliminary data.</text>
</comment>